<name>A0A452ER29_CAPHI</name>
<dbReference type="SUPFAM" id="SSF48452">
    <property type="entry name" value="TPR-like"/>
    <property type="match status" value="1"/>
</dbReference>
<keyword evidence="1" id="KW-0677">Repeat</keyword>
<evidence type="ECO:0000313" key="6">
    <source>
        <dbReference type="Proteomes" id="UP000291000"/>
    </source>
</evidence>
<reference evidence="5" key="3">
    <citation type="submission" date="2025-09" db="UniProtKB">
        <authorList>
            <consortium name="Ensembl"/>
        </authorList>
    </citation>
    <scope>IDENTIFICATION</scope>
</reference>
<evidence type="ECO:0000313" key="5">
    <source>
        <dbReference type="Ensembl" id="ENSCHIP00000014550.1"/>
    </source>
</evidence>
<dbReference type="EMBL" id="LWLT01000018">
    <property type="status" value="NOT_ANNOTATED_CDS"/>
    <property type="molecule type" value="Genomic_DNA"/>
</dbReference>
<dbReference type="Ensembl" id="ENSCHIT00000022348.1">
    <property type="protein sequence ID" value="ENSCHIP00000014550.1"/>
    <property type="gene ID" value="ENSCHIG00000015520.1"/>
</dbReference>
<dbReference type="Proteomes" id="UP000291000">
    <property type="component" value="Chromosome 17"/>
</dbReference>
<feature type="compositionally biased region" description="Basic and acidic residues" evidence="4">
    <location>
        <begin position="33"/>
        <end position="54"/>
    </location>
</feature>
<dbReference type="GeneTree" id="ENSGT00940000164227"/>
<protein>
    <submittedName>
        <fullName evidence="5">Uncharacterized protein</fullName>
    </submittedName>
</protein>
<dbReference type="Gene3D" id="1.25.40.10">
    <property type="entry name" value="Tetratricopeptide repeat domain"/>
    <property type="match status" value="1"/>
</dbReference>
<organism evidence="5 6">
    <name type="scientific">Capra hircus</name>
    <name type="common">Goat</name>
    <dbReference type="NCBI Taxonomy" id="9925"/>
    <lineage>
        <taxon>Eukaryota</taxon>
        <taxon>Metazoa</taxon>
        <taxon>Chordata</taxon>
        <taxon>Craniata</taxon>
        <taxon>Vertebrata</taxon>
        <taxon>Euteleostomi</taxon>
        <taxon>Mammalia</taxon>
        <taxon>Eutheria</taxon>
        <taxon>Laurasiatheria</taxon>
        <taxon>Artiodactyla</taxon>
        <taxon>Ruminantia</taxon>
        <taxon>Pecora</taxon>
        <taxon>Bovidae</taxon>
        <taxon>Caprinae</taxon>
        <taxon>Capra</taxon>
    </lineage>
</organism>
<evidence type="ECO:0000256" key="1">
    <source>
        <dbReference type="ARBA" id="ARBA00022737"/>
    </source>
</evidence>
<dbReference type="STRING" id="9925.ENSCHIP00000014550"/>
<accession>A0A452ER29</accession>
<sequence>KQDSSVLHTEEMYLLREWEEGRGGKIPLTTHKTKSEEHTKEEKPDTEKAEENIKTDKLSSEGKRYMIESNTDACQGMGDENGMMDQANDKNVVAIAALNDGELQKAIDLFTDAIKLNLLCIGVPLPSLKRARVFIKLQKDTEINPDSAQPYKWAGNAHVPLGHWVEKVHGPALDYISVTLKEVQPRAQKTAEQQRKSELKEKMERVKKAWEEQKRLQKEGEIRRQIGAQYSYFSGGFPWATPANFPGRMPGMGWGMPGMAGMLGLNEITSDPEDVIQNFNMLKYQSSPKVVSLICKSSAKFGGQAQGPSDK</sequence>
<keyword evidence="6" id="KW-1185">Reference proteome</keyword>
<dbReference type="AlphaFoldDB" id="A0A452ER29"/>
<keyword evidence="2" id="KW-0802">TPR repeat</keyword>
<evidence type="ECO:0000256" key="2">
    <source>
        <dbReference type="ARBA" id="ARBA00022803"/>
    </source>
</evidence>
<evidence type="ECO:0000256" key="4">
    <source>
        <dbReference type="SAM" id="MobiDB-lite"/>
    </source>
</evidence>
<reference evidence="5 6" key="1">
    <citation type="submission" date="2016-04" db="EMBL/GenBank/DDBJ databases">
        <title>Polished mammalian reference genomes with single-molecule sequencing and chromosome conformation capture applied to the Capra hircus genome.</title>
        <authorList>
            <person name="Bickhart D.M."/>
            <person name="Koren S."/>
            <person name="Rosen B."/>
            <person name="Hastie A."/>
            <person name="Liachko I."/>
            <person name="Sullivan S.T."/>
            <person name="Burton J."/>
            <person name="Sayre B.L."/>
            <person name="Huson H.J."/>
            <person name="Lee J."/>
            <person name="Lam E."/>
            <person name="Kelley C.M."/>
            <person name="Hutchison J.L."/>
            <person name="Zhou Y."/>
            <person name="Sun J."/>
            <person name="Crisa A."/>
            <person name="Schwartz J.C."/>
            <person name="Hammond J.A."/>
            <person name="Schroeder S.G."/>
            <person name="Liu G.E."/>
            <person name="Dunham M."/>
            <person name="Shendure J."/>
            <person name="Sonstegard T.S."/>
            <person name="Phillippy A.M."/>
            <person name="Van Tassell C.P."/>
            <person name="Smith T.P."/>
        </authorList>
    </citation>
    <scope>NUCLEOTIDE SEQUENCE [LARGE SCALE GENOMIC DNA]</scope>
</reference>
<evidence type="ECO:0000256" key="3">
    <source>
        <dbReference type="SAM" id="Coils"/>
    </source>
</evidence>
<proteinExistence type="predicted"/>
<feature type="region of interest" description="Disordered" evidence="4">
    <location>
        <begin position="24"/>
        <end position="54"/>
    </location>
</feature>
<reference evidence="5" key="2">
    <citation type="submission" date="2025-08" db="UniProtKB">
        <authorList>
            <consortium name="Ensembl"/>
        </authorList>
    </citation>
    <scope>IDENTIFICATION</scope>
</reference>
<dbReference type="PANTHER" id="PTHR45883">
    <property type="entry name" value="HSC70-INTERACTING PROTEIN"/>
    <property type="match status" value="1"/>
</dbReference>
<feature type="coiled-coil region" evidence="3">
    <location>
        <begin position="189"/>
        <end position="216"/>
    </location>
</feature>
<keyword evidence="3" id="KW-0175">Coiled coil</keyword>
<dbReference type="PANTHER" id="PTHR45883:SF5">
    <property type="entry name" value="STI1 DOMAIN-CONTAINING PROTEIN"/>
    <property type="match status" value="1"/>
</dbReference>
<dbReference type="InterPro" id="IPR011990">
    <property type="entry name" value="TPR-like_helical_dom_sf"/>
</dbReference>